<organism evidence="1 2">
    <name type="scientific">Vigna angularis var. angularis</name>
    <dbReference type="NCBI Taxonomy" id="157739"/>
    <lineage>
        <taxon>Eukaryota</taxon>
        <taxon>Viridiplantae</taxon>
        <taxon>Streptophyta</taxon>
        <taxon>Embryophyta</taxon>
        <taxon>Tracheophyta</taxon>
        <taxon>Spermatophyta</taxon>
        <taxon>Magnoliopsida</taxon>
        <taxon>eudicotyledons</taxon>
        <taxon>Gunneridae</taxon>
        <taxon>Pentapetalae</taxon>
        <taxon>rosids</taxon>
        <taxon>fabids</taxon>
        <taxon>Fabales</taxon>
        <taxon>Fabaceae</taxon>
        <taxon>Papilionoideae</taxon>
        <taxon>50 kb inversion clade</taxon>
        <taxon>NPAAA clade</taxon>
        <taxon>indigoferoid/millettioid clade</taxon>
        <taxon>Phaseoleae</taxon>
        <taxon>Vigna</taxon>
    </lineage>
</organism>
<evidence type="ECO:0000313" key="1">
    <source>
        <dbReference type="EMBL" id="BAT76187.1"/>
    </source>
</evidence>
<evidence type="ECO:0000313" key="2">
    <source>
        <dbReference type="Proteomes" id="UP000291084"/>
    </source>
</evidence>
<dbReference type="Proteomes" id="UP000291084">
    <property type="component" value="Chromosome 1"/>
</dbReference>
<proteinExistence type="predicted"/>
<reference evidence="1 2" key="1">
    <citation type="journal article" date="2015" name="Sci. Rep.">
        <title>The power of single molecule real-time sequencing technology in the de novo assembly of a eukaryotic genome.</title>
        <authorList>
            <person name="Sakai H."/>
            <person name="Naito K."/>
            <person name="Ogiso-Tanaka E."/>
            <person name="Takahashi Y."/>
            <person name="Iseki K."/>
            <person name="Muto C."/>
            <person name="Satou K."/>
            <person name="Teruya K."/>
            <person name="Shiroma A."/>
            <person name="Shimoji M."/>
            <person name="Hirano T."/>
            <person name="Itoh T."/>
            <person name="Kaga A."/>
            <person name="Tomooka N."/>
        </authorList>
    </citation>
    <scope>NUCLEOTIDE SEQUENCE [LARGE SCALE GENOMIC DNA]</scope>
    <source>
        <strain evidence="2">cv. Shumari</strain>
    </source>
</reference>
<evidence type="ECO:0008006" key="3">
    <source>
        <dbReference type="Google" id="ProtNLM"/>
    </source>
</evidence>
<keyword evidence="2" id="KW-1185">Reference proteome</keyword>
<dbReference type="Gene3D" id="3.10.10.10">
    <property type="entry name" value="HIV Type 1 Reverse Transcriptase, subunit A, domain 1"/>
    <property type="match status" value="1"/>
</dbReference>
<gene>
    <name evidence="1" type="primary">Vigan.01G415700</name>
    <name evidence="1" type="ORF">VIGAN_01415700</name>
</gene>
<dbReference type="AlphaFoldDB" id="A0A0S3R6A7"/>
<protein>
    <recommendedName>
        <fullName evidence="3">Reverse transcriptase/retrotransposon-derived protein RNase H-like domain-containing protein</fullName>
    </recommendedName>
</protein>
<dbReference type="SUPFAM" id="SSF56672">
    <property type="entry name" value="DNA/RNA polymerases"/>
    <property type="match status" value="1"/>
</dbReference>
<dbReference type="InterPro" id="IPR043502">
    <property type="entry name" value="DNA/RNA_pol_sf"/>
</dbReference>
<accession>A0A0S3R6A7</accession>
<dbReference type="EMBL" id="AP015034">
    <property type="protein sequence ID" value="BAT76187.1"/>
    <property type="molecule type" value="Genomic_DNA"/>
</dbReference>
<name>A0A0S3R6A7_PHAAN</name>
<sequence length="74" mass="8489">LQEPTQLPAKGRYDHKIIPKSNIPVWLKPYKYPNTQNPEIERRIKALLFTGFVIESSSCYASPLVFVKKDGSQI</sequence>
<feature type="non-terminal residue" evidence="1">
    <location>
        <position position="1"/>
    </location>
</feature>